<accession>A0A422N8U6</accession>
<dbReference type="GO" id="GO:0005737">
    <property type="term" value="C:cytoplasm"/>
    <property type="evidence" value="ECO:0007669"/>
    <property type="project" value="TreeGrafter"/>
</dbReference>
<evidence type="ECO:0000256" key="1">
    <source>
        <dbReference type="ARBA" id="ARBA00004245"/>
    </source>
</evidence>
<sequence length="322" mass="35158">MLSVNFQRDSALQESFKSFCEANAPLRALVVTLDEEVMRLHGKVPASTANMEDDLAKVRDMIKADKLEAAFIIVKLSEGEFAQVCFCSDSVKPKVKMLYASGAAHLLDASGLTHLVKEHVDDVADITPSLFKKETSASRMELMTENEKFNAAIEKMEPAPVQVAMPGVTMPLTEEGVKLLQELNRGALNALSFVVDTEKITVDKTLEVSENSSLSLSAILKAVKGLLPEGQARFVVLRCPTNGTTKTVMVYVSPSTCKPRVRMTYAASKLSFISQAEQHGVTFSRRLELGNRNDLQEAVEDALSAELDNKDEGQPNPPNIVA</sequence>
<comment type="caution">
    <text evidence="10">The sequence shown here is derived from an EMBL/GenBank/DDBJ whole genome shotgun (WGS) entry which is preliminary data.</text>
</comment>
<comment type="subunit">
    <text evidence="7">Interacts with G-actin; ADP-actin form.</text>
</comment>
<dbReference type="Pfam" id="PF00241">
    <property type="entry name" value="Cofilin_ADF"/>
    <property type="match status" value="2"/>
</dbReference>
<reference evidence="10 11" key="1">
    <citation type="journal article" date="2018" name="BMC Genomics">
        <title>Genomic comparison of Trypanosoma conorhini and Trypanosoma rangeli to Trypanosoma cruzi strains of high and low virulence.</title>
        <authorList>
            <person name="Bradwell K.R."/>
            <person name="Koparde V.N."/>
            <person name="Matveyev A.V."/>
            <person name="Serrano M.G."/>
            <person name="Alves J.M."/>
            <person name="Parikh H."/>
            <person name="Huang B."/>
            <person name="Lee V."/>
            <person name="Espinosa-Alvarez O."/>
            <person name="Ortiz P.A."/>
            <person name="Costa-Martins A.G."/>
            <person name="Teixeira M.M."/>
            <person name="Buck G.A."/>
        </authorList>
    </citation>
    <scope>NUCLEOTIDE SEQUENCE [LARGE SCALE GENOMIC DNA]</scope>
    <source>
        <strain evidence="10 11">025E</strain>
    </source>
</reference>
<dbReference type="GO" id="GO:0003785">
    <property type="term" value="F:actin monomer binding"/>
    <property type="evidence" value="ECO:0007669"/>
    <property type="project" value="TreeGrafter"/>
</dbReference>
<name>A0A422N8U6_9TRYP</name>
<evidence type="ECO:0000256" key="6">
    <source>
        <dbReference type="ARBA" id="ARBA00023212"/>
    </source>
</evidence>
<feature type="region of interest" description="Disordered" evidence="8">
    <location>
        <begin position="303"/>
        <end position="322"/>
    </location>
</feature>
<comment type="subcellular location">
    <subcellularLocation>
        <location evidence="1">Cytoplasm</location>
        <location evidence="1">Cytoskeleton</location>
    </subcellularLocation>
</comment>
<evidence type="ECO:0000313" key="10">
    <source>
        <dbReference type="EMBL" id="RNF01894.1"/>
    </source>
</evidence>
<evidence type="ECO:0000256" key="3">
    <source>
        <dbReference type="ARBA" id="ARBA00022490"/>
    </source>
</evidence>
<dbReference type="EMBL" id="MKKU01000801">
    <property type="protein sequence ID" value="RNF01894.1"/>
    <property type="molecule type" value="Genomic_DNA"/>
</dbReference>
<proteinExistence type="inferred from homology"/>
<feature type="domain" description="ADF-H" evidence="9">
    <location>
        <begin position="167"/>
        <end position="305"/>
    </location>
</feature>
<keyword evidence="3" id="KW-0963">Cytoplasm</keyword>
<dbReference type="SMART" id="SM00102">
    <property type="entry name" value="ADF"/>
    <property type="match status" value="1"/>
</dbReference>
<keyword evidence="11" id="KW-1185">Reference proteome</keyword>
<evidence type="ECO:0000256" key="5">
    <source>
        <dbReference type="ARBA" id="ARBA00023203"/>
    </source>
</evidence>
<dbReference type="PANTHER" id="PTHR13759">
    <property type="entry name" value="TWINFILIN"/>
    <property type="match status" value="1"/>
</dbReference>
<evidence type="ECO:0000256" key="4">
    <source>
        <dbReference type="ARBA" id="ARBA00022737"/>
    </source>
</evidence>
<dbReference type="GO" id="GO:0005884">
    <property type="term" value="C:actin filament"/>
    <property type="evidence" value="ECO:0007669"/>
    <property type="project" value="TreeGrafter"/>
</dbReference>
<evidence type="ECO:0000313" key="11">
    <source>
        <dbReference type="Proteomes" id="UP000284403"/>
    </source>
</evidence>
<protein>
    <submittedName>
        <fullName evidence="10">G-actin binding protein</fullName>
    </submittedName>
</protein>
<dbReference type="GO" id="GO:0051015">
    <property type="term" value="F:actin filament binding"/>
    <property type="evidence" value="ECO:0007669"/>
    <property type="project" value="TreeGrafter"/>
</dbReference>
<dbReference type="GO" id="GO:0051016">
    <property type="term" value="P:barbed-end actin filament capping"/>
    <property type="evidence" value="ECO:0007669"/>
    <property type="project" value="TreeGrafter"/>
</dbReference>
<organism evidence="10 11">
    <name type="scientific">Trypanosoma conorhini</name>
    <dbReference type="NCBI Taxonomy" id="83891"/>
    <lineage>
        <taxon>Eukaryota</taxon>
        <taxon>Discoba</taxon>
        <taxon>Euglenozoa</taxon>
        <taxon>Kinetoplastea</taxon>
        <taxon>Metakinetoplastina</taxon>
        <taxon>Trypanosomatida</taxon>
        <taxon>Trypanosomatidae</taxon>
        <taxon>Trypanosoma</taxon>
    </lineage>
</organism>
<feature type="domain" description="ADF-H" evidence="9">
    <location>
        <begin position="3"/>
        <end position="136"/>
    </location>
</feature>
<dbReference type="GeneID" id="40322115"/>
<dbReference type="OrthoDB" id="10006997at2759"/>
<keyword evidence="5" id="KW-0009">Actin-binding</keyword>
<evidence type="ECO:0000256" key="7">
    <source>
        <dbReference type="ARBA" id="ARBA00038532"/>
    </source>
</evidence>
<dbReference type="PROSITE" id="PS51263">
    <property type="entry name" value="ADF_H"/>
    <property type="match status" value="2"/>
</dbReference>
<dbReference type="AlphaFoldDB" id="A0A422N8U6"/>
<dbReference type="GO" id="GO:0030042">
    <property type="term" value="P:actin filament depolymerization"/>
    <property type="evidence" value="ECO:0007669"/>
    <property type="project" value="TreeGrafter"/>
</dbReference>
<dbReference type="RefSeq" id="XP_029224548.1">
    <property type="nucleotide sequence ID" value="XM_029375351.1"/>
</dbReference>
<dbReference type="Proteomes" id="UP000284403">
    <property type="component" value="Unassembled WGS sequence"/>
</dbReference>
<evidence type="ECO:0000256" key="8">
    <source>
        <dbReference type="SAM" id="MobiDB-lite"/>
    </source>
</evidence>
<dbReference type="InterPro" id="IPR029006">
    <property type="entry name" value="ADF-H/Gelsolin-like_dom_sf"/>
</dbReference>
<dbReference type="InterPro" id="IPR028458">
    <property type="entry name" value="Twinfilin"/>
</dbReference>
<dbReference type="SUPFAM" id="SSF55753">
    <property type="entry name" value="Actin depolymerizing proteins"/>
    <property type="match status" value="2"/>
</dbReference>
<keyword evidence="6" id="KW-0206">Cytoskeleton</keyword>
<comment type="similarity">
    <text evidence="2">Belongs to the actin-binding proteins ADF family. Twinfilin subfamily.</text>
</comment>
<dbReference type="PANTHER" id="PTHR13759:SF1">
    <property type="entry name" value="TWINFILIN"/>
    <property type="match status" value="1"/>
</dbReference>
<gene>
    <name evidence="10" type="ORF">Tco025E_08504</name>
</gene>
<dbReference type="Gene3D" id="3.40.20.10">
    <property type="entry name" value="Severin"/>
    <property type="match status" value="2"/>
</dbReference>
<evidence type="ECO:0000259" key="9">
    <source>
        <dbReference type="PROSITE" id="PS51263"/>
    </source>
</evidence>
<evidence type="ECO:0000256" key="2">
    <source>
        <dbReference type="ARBA" id="ARBA00009557"/>
    </source>
</evidence>
<dbReference type="InterPro" id="IPR002108">
    <property type="entry name" value="ADF-H"/>
</dbReference>
<keyword evidence="4" id="KW-0677">Repeat</keyword>